<dbReference type="EMBL" id="CAXLJL010000001">
    <property type="protein sequence ID" value="CAL5129346.1"/>
    <property type="molecule type" value="Genomic_DNA"/>
</dbReference>
<name>A0AAV2SZZ6_CALDB</name>
<reference evidence="2" key="1">
    <citation type="submission" date="2024-06" db="EMBL/GenBank/DDBJ databases">
        <authorList>
            <person name="Liu X."/>
            <person name="Lenzi L."/>
            <person name="Haldenby T S."/>
            <person name="Uol C."/>
        </authorList>
    </citation>
    <scope>NUCLEOTIDE SEQUENCE</scope>
</reference>
<accession>A0AAV2SZZ6</accession>
<evidence type="ECO:0000313" key="2">
    <source>
        <dbReference type="EMBL" id="CAL5129346.1"/>
    </source>
</evidence>
<organism evidence="2 3">
    <name type="scientific">Calicophoron daubneyi</name>
    <name type="common">Rumen fluke</name>
    <name type="synonym">Paramphistomum daubneyi</name>
    <dbReference type="NCBI Taxonomy" id="300641"/>
    <lineage>
        <taxon>Eukaryota</taxon>
        <taxon>Metazoa</taxon>
        <taxon>Spiralia</taxon>
        <taxon>Lophotrochozoa</taxon>
        <taxon>Platyhelminthes</taxon>
        <taxon>Trematoda</taxon>
        <taxon>Digenea</taxon>
        <taxon>Plagiorchiida</taxon>
        <taxon>Pronocephalata</taxon>
        <taxon>Paramphistomoidea</taxon>
        <taxon>Paramphistomidae</taxon>
        <taxon>Calicophoron</taxon>
    </lineage>
</organism>
<feature type="transmembrane region" description="Helical" evidence="1">
    <location>
        <begin position="107"/>
        <end position="129"/>
    </location>
</feature>
<feature type="transmembrane region" description="Helical" evidence="1">
    <location>
        <begin position="77"/>
        <end position="100"/>
    </location>
</feature>
<protein>
    <submittedName>
        <fullName evidence="2">Uncharacterized protein</fullName>
    </submittedName>
</protein>
<gene>
    <name evidence="2" type="ORF">CDAUBV1_LOCUS279</name>
</gene>
<proteinExistence type="predicted"/>
<evidence type="ECO:0000256" key="1">
    <source>
        <dbReference type="SAM" id="Phobius"/>
    </source>
</evidence>
<comment type="caution">
    <text evidence="2">The sequence shown here is derived from an EMBL/GenBank/DDBJ whole genome shotgun (WGS) entry which is preliminary data.</text>
</comment>
<dbReference type="Proteomes" id="UP001497525">
    <property type="component" value="Unassembled WGS sequence"/>
</dbReference>
<evidence type="ECO:0000313" key="3">
    <source>
        <dbReference type="Proteomes" id="UP001497525"/>
    </source>
</evidence>
<dbReference type="AlphaFoldDB" id="A0AAV2SZZ6"/>
<sequence>MVVIDRPLLIKLSCVLTFLIIALCSPKWDDSFLFTAWRKDPEMLFVGVLLLIGFICLLILFVLELTGSCFEEGFEGAVWHTFKVVLLSLAGMSLLSALVIRQITHTVLWSVFLTTCACTLVVDMGLLSVGNCPPIKI</sequence>
<feature type="transmembrane region" description="Helical" evidence="1">
    <location>
        <begin position="44"/>
        <end position="65"/>
    </location>
</feature>
<keyword evidence="1" id="KW-1133">Transmembrane helix</keyword>
<keyword evidence="1" id="KW-0472">Membrane</keyword>
<keyword evidence="1" id="KW-0812">Transmembrane</keyword>